<feature type="region of interest" description="Disordered" evidence="1">
    <location>
        <begin position="438"/>
        <end position="457"/>
    </location>
</feature>
<reference evidence="2" key="1">
    <citation type="submission" date="2021-01" db="EMBL/GenBank/DDBJ databases">
        <authorList>
            <person name="Corre E."/>
            <person name="Pelletier E."/>
            <person name="Niang G."/>
            <person name="Scheremetjew M."/>
            <person name="Finn R."/>
            <person name="Kale V."/>
            <person name="Holt S."/>
            <person name="Cochrane G."/>
            <person name="Meng A."/>
            <person name="Brown T."/>
            <person name="Cohen L."/>
        </authorList>
    </citation>
    <scope>NUCLEOTIDE SEQUENCE</scope>
    <source>
        <strain evidence="2">CCMP2058</strain>
    </source>
</reference>
<dbReference type="Pfam" id="PF05990">
    <property type="entry name" value="DUF900"/>
    <property type="match status" value="1"/>
</dbReference>
<feature type="compositionally biased region" description="Basic and acidic residues" evidence="1">
    <location>
        <begin position="563"/>
        <end position="619"/>
    </location>
</feature>
<evidence type="ECO:0000313" key="2">
    <source>
        <dbReference type="EMBL" id="CAD8432032.1"/>
    </source>
</evidence>
<feature type="compositionally biased region" description="Basic and acidic residues" evidence="1">
    <location>
        <begin position="438"/>
        <end position="454"/>
    </location>
</feature>
<feature type="compositionally biased region" description="Low complexity" evidence="1">
    <location>
        <begin position="341"/>
        <end position="355"/>
    </location>
</feature>
<gene>
    <name evidence="2" type="ORF">LAMO00422_LOCUS1947</name>
</gene>
<feature type="compositionally biased region" description="Polar residues" evidence="1">
    <location>
        <begin position="658"/>
        <end position="672"/>
    </location>
</feature>
<dbReference type="InterPro" id="IPR010297">
    <property type="entry name" value="DUF900_hydrolase"/>
</dbReference>
<dbReference type="EMBL" id="HBEM01002725">
    <property type="protein sequence ID" value="CAD8432032.1"/>
    <property type="molecule type" value="Transcribed_RNA"/>
</dbReference>
<dbReference type="InterPro" id="IPR029058">
    <property type="entry name" value="AB_hydrolase_fold"/>
</dbReference>
<name>A0A7S0CTK1_9EUKA</name>
<protein>
    <submittedName>
        <fullName evidence="2">Uncharacterized protein</fullName>
    </submittedName>
</protein>
<dbReference type="SUPFAM" id="SSF53474">
    <property type="entry name" value="alpha/beta-Hydrolases"/>
    <property type="match status" value="1"/>
</dbReference>
<proteinExistence type="predicted"/>
<sequence>MDGTQEPIFVTDIVKRARKSFFSCAKVPEEYFVGRKLSAVEVIDGVEANTRITDVILFIHGFTNQPHHILLGGAQDIQPTYGQSVLVLPVIWPSLNFQSGTGYLADRKRAERAGHAFRHAFWQLQDAYAARKRVGNVRFHIYAHSMGAWVLYNFSKTIPKSLDPFKDFPLRFGAIMLIAANSPVDMLQKGSKVGEILTDICETLLVTYSQRDKMLKFVDRAPIIFGRQDLGFHGPGNVSHHSNVISIKTEKIVGEIRRGNYHNTNRNDRFAAYIKKVMNSSHAMTIATSSPRSSIVSSQVGRISNGLRSPISPSLISVPTTARLSSITRPFVSPSNTSLPSNASNSKSAWRRSSSPPTAFAAVPLSPPSETKKKYRYSLNAGPTLRPSLQSSNTLPPSYKTFATSQGTVLSAKSGKLDIESAPENEKRPAVVGTVVREGEEKKSTDEKKATDTKRVKRTSVVRGGTAAVVEHSVAFGAAVAAGMAFGPIGAVGAITAGVLGKAAAGAVKMAHDKVHEHQQAKKQAKEAQEKEPQNEPIAVIISQQKEPQKEPIAVIISQQNEPQKEPVCKEEKSTMPEEEKSLPEEEKSSPEQEKSLSEEKPVEKPEVTGGRQADEKGTASKSPTMAEIIQQVESTGSFVLEEMPEGDTITPRHGSVPPSTYPQTRSVSVSRMSEPVETEPAQEQNSDLKAIKEMEELINKSAALRGGKDDKKRRIISVTTEVKENGEKTVLVRMMKGEKELQLRLLL</sequence>
<evidence type="ECO:0000256" key="1">
    <source>
        <dbReference type="SAM" id="MobiDB-lite"/>
    </source>
</evidence>
<organism evidence="2">
    <name type="scientific">Amorphochlora amoebiformis</name>
    <dbReference type="NCBI Taxonomy" id="1561963"/>
    <lineage>
        <taxon>Eukaryota</taxon>
        <taxon>Sar</taxon>
        <taxon>Rhizaria</taxon>
        <taxon>Cercozoa</taxon>
        <taxon>Chlorarachniophyceae</taxon>
        <taxon>Amorphochlora</taxon>
    </lineage>
</organism>
<accession>A0A7S0CTK1</accession>
<feature type="region of interest" description="Disordered" evidence="1">
    <location>
        <begin position="511"/>
        <end position="535"/>
    </location>
</feature>
<dbReference type="AlphaFoldDB" id="A0A7S0CTK1"/>
<feature type="region of interest" description="Disordered" evidence="1">
    <location>
        <begin position="557"/>
        <end position="688"/>
    </location>
</feature>
<feature type="compositionally biased region" description="Basic and acidic residues" evidence="1">
    <location>
        <begin position="511"/>
        <end position="534"/>
    </location>
</feature>
<feature type="compositionally biased region" description="Polar residues" evidence="1">
    <location>
        <begin position="330"/>
        <end position="340"/>
    </location>
</feature>
<feature type="region of interest" description="Disordered" evidence="1">
    <location>
        <begin position="330"/>
        <end position="373"/>
    </location>
</feature>